<dbReference type="Proteomes" id="UP001596317">
    <property type="component" value="Unassembled WGS sequence"/>
</dbReference>
<dbReference type="PROSITE" id="PS50110">
    <property type="entry name" value="RESPONSE_REGULATORY"/>
    <property type="match status" value="1"/>
</dbReference>
<dbReference type="Pfam" id="PF00072">
    <property type="entry name" value="Response_reg"/>
    <property type="match status" value="1"/>
</dbReference>
<dbReference type="InterPro" id="IPR011006">
    <property type="entry name" value="CheY-like_superfamily"/>
</dbReference>
<dbReference type="SMART" id="SM00448">
    <property type="entry name" value="REC"/>
    <property type="match status" value="1"/>
</dbReference>
<keyword evidence="6" id="KW-1185">Reference proteome</keyword>
<reference evidence="6" key="1">
    <citation type="journal article" date="2019" name="Int. J. Syst. Evol. Microbiol.">
        <title>The Global Catalogue of Microorganisms (GCM) 10K type strain sequencing project: providing services to taxonomists for standard genome sequencing and annotation.</title>
        <authorList>
            <consortium name="The Broad Institute Genomics Platform"/>
            <consortium name="The Broad Institute Genome Sequencing Center for Infectious Disease"/>
            <person name="Wu L."/>
            <person name="Ma J."/>
        </authorList>
    </citation>
    <scope>NUCLEOTIDE SEQUENCE [LARGE SCALE GENOMIC DNA]</scope>
    <source>
        <strain evidence="6">CCUG 63830</strain>
    </source>
</reference>
<evidence type="ECO:0000313" key="5">
    <source>
        <dbReference type="EMBL" id="MFC6660863.1"/>
    </source>
</evidence>
<dbReference type="SUPFAM" id="SSF52172">
    <property type="entry name" value="CheY-like"/>
    <property type="match status" value="1"/>
</dbReference>
<dbReference type="RefSeq" id="WP_380056113.1">
    <property type="nucleotide sequence ID" value="NZ_JBHSWB010000001.1"/>
</dbReference>
<evidence type="ECO:0000259" key="4">
    <source>
        <dbReference type="PROSITE" id="PS50110"/>
    </source>
</evidence>
<dbReference type="InterPro" id="IPR050595">
    <property type="entry name" value="Bact_response_regulator"/>
</dbReference>
<name>A0ABW1ZK84_9DEIO</name>
<organism evidence="5 6">
    <name type="scientific">Deinococcus multiflagellatus</name>
    <dbReference type="NCBI Taxonomy" id="1656887"/>
    <lineage>
        <taxon>Bacteria</taxon>
        <taxon>Thermotogati</taxon>
        <taxon>Deinococcota</taxon>
        <taxon>Deinococci</taxon>
        <taxon>Deinococcales</taxon>
        <taxon>Deinococcaceae</taxon>
        <taxon>Deinococcus</taxon>
    </lineage>
</organism>
<protein>
    <submittedName>
        <fullName evidence="5">Response regulator</fullName>
    </submittedName>
</protein>
<proteinExistence type="predicted"/>
<dbReference type="PANTHER" id="PTHR44591:SF14">
    <property type="entry name" value="PROTEIN PILG"/>
    <property type="match status" value="1"/>
</dbReference>
<dbReference type="PANTHER" id="PTHR44591">
    <property type="entry name" value="STRESS RESPONSE REGULATOR PROTEIN 1"/>
    <property type="match status" value="1"/>
</dbReference>
<dbReference type="EMBL" id="JBHSWB010000001">
    <property type="protein sequence ID" value="MFC6660863.1"/>
    <property type="molecule type" value="Genomic_DNA"/>
</dbReference>
<dbReference type="InterPro" id="IPR001789">
    <property type="entry name" value="Sig_transdc_resp-reg_receiver"/>
</dbReference>
<keyword evidence="1 3" id="KW-0597">Phosphoprotein</keyword>
<evidence type="ECO:0000256" key="2">
    <source>
        <dbReference type="ARBA" id="ARBA00023012"/>
    </source>
</evidence>
<feature type="modified residue" description="4-aspartylphosphate" evidence="3">
    <location>
        <position position="44"/>
    </location>
</feature>
<gene>
    <name evidence="5" type="ORF">ACFP90_11265</name>
</gene>
<keyword evidence="2" id="KW-0902">Two-component regulatory system</keyword>
<comment type="caution">
    <text evidence="5">The sequence shown here is derived from an EMBL/GenBank/DDBJ whole genome shotgun (WGS) entry which is preliminary data.</text>
</comment>
<feature type="domain" description="Response regulatory" evidence="4">
    <location>
        <begin position="1"/>
        <end position="109"/>
    </location>
</feature>
<evidence type="ECO:0000256" key="3">
    <source>
        <dbReference type="PROSITE-ProRule" id="PRU00169"/>
    </source>
</evidence>
<evidence type="ECO:0000256" key="1">
    <source>
        <dbReference type="ARBA" id="ARBA00022553"/>
    </source>
</evidence>
<evidence type="ECO:0000313" key="6">
    <source>
        <dbReference type="Proteomes" id="UP001596317"/>
    </source>
</evidence>
<dbReference type="Gene3D" id="3.40.50.2300">
    <property type="match status" value="1"/>
</dbReference>
<dbReference type="CDD" id="cd00156">
    <property type="entry name" value="REC"/>
    <property type="match status" value="1"/>
</dbReference>
<sequence>MDDSPGLLQTMSAMLQPHLPVTLADSGRAALDSVTPDTALVLTDVRMPGMSGIELAEQLRRRHPRLPVLFMTGVVEEELRAQAKALGVCEVLRKPLRAERLLPTLKGWLGSEAFQADQPPAAPAPAPAAPPAVDEAAERLKLAEDASSLLAGLGVLPGVSAAAVLDGRGALLGATTSVSAEILAYVRFLFNGARTLSPHLAQPGPLRAVQVEFQEQVLVLCPVPGGLSAILVRDTPTASSVKAWLRQRLN</sequence>
<accession>A0ABW1ZK84</accession>